<keyword evidence="1" id="KW-0143">Chaperone</keyword>
<dbReference type="GeneID" id="123411954"/>
<feature type="compositionally biased region" description="Low complexity" evidence="2">
    <location>
        <begin position="319"/>
        <end position="344"/>
    </location>
</feature>
<name>A0A8I6YQP7_HORVV</name>
<dbReference type="SUPFAM" id="SSF54236">
    <property type="entry name" value="Ubiquitin-like"/>
    <property type="match status" value="1"/>
</dbReference>
<dbReference type="InterPro" id="IPR029071">
    <property type="entry name" value="Ubiquitin-like_domsf"/>
</dbReference>
<dbReference type="GO" id="GO:0050821">
    <property type="term" value="P:protein stabilization"/>
    <property type="evidence" value="ECO:0000318"/>
    <property type="project" value="GO_Central"/>
</dbReference>
<dbReference type="GO" id="GO:0005737">
    <property type="term" value="C:cytoplasm"/>
    <property type="evidence" value="ECO:0000318"/>
    <property type="project" value="GO_Central"/>
</dbReference>
<reference evidence="5" key="2">
    <citation type="submission" date="2020-10" db="EMBL/GenBank/DDBJ databases">
        <authorList>
            <person name="Scholz U."/>
            <person name="Mascher M."/>
            <person name="Fiebig A."/>
        </authorList>
    </citation>
    <scope>NUCLEOTIDE SEQUENCE [LARGE SCALE GENOMIC DNA]</scope>
    <source>
        <strain evidence="5">cv. Morex</strain>
    </source>
</reference>
<dbReference type="Gramene" id="HORVU.MOREX.r3.7HG0642360.1">
    <property type="protein sequence ID" value="HORVU.MOREX.r3.7HG0642360.1"/>
    <property type="gene ID" value="HORVU.MOREX.r3.7HG0642360"/>
</dbReference>
<accession>A0A8I6YQP7</accession>
<dbReference type="PROSITE" id="PS51035">
    <property type="entry name" value="BAG"/>
    <property type="match status" value="1"/>
</dbReference>
<evidence type="ECO:0000313" key="5">
    <source>
        <dbReference type="EnsemblPlants" id="HORVU.MOREX.r3.7HG0642360.1"/>
    </source>
</evidence>
<evidence type="ECO:0000313" key="6">
    <source>
        <dbReference type="Proteomes" id="UP000011116"/>
    </source>
</evidence>
<dbReference type="Gene3D" id="3.10.20.90">
    <property type="entry name" value="Phosphatidylinositol 3-kinase Catalytic Subunit, Chain A, domain 1"/>
    <property type="match status" value="1"/>
</dbReference>
<sequence length="357" mass="38247">MLGARKGAATVELGSLTMRRKAAAPHPAVVPVAAEEGKKAPAVGAGKVAAEEVWEVRPGGMLVQKRGAEEDEPAPASVKPVPTIRVKAKLAGKTHEIYITAEATFGDLRKLVAERAGAHPEDLRTLYKGKEQDPKAFLDMAGVRDRSKVAVVDDPEARARRLLEELRLGSLRKAAGAVAAVAAEVDKIAPKVSAMEASVRKGERVAEKDVATVTELLMNELLKLDAVVAGGDVKEQRRAQVKRVQKYVETLDAVMAKNATIARKPAAAAKKQPAPQPPAPARQQQQPQSQRQRHQQPPQQPPQQQQPPAQTTRWEMFDLLSSLPTTSSSSSTTTTDSSTASSAGAPPPPTNRLDWML</sequence>
<dbReference type="Pfam" id="PF02179">
    <property type="entry name" value="BAG"/>
    <property type="match status" value="1"/>
</dbReference>
<evidence type="ECO:0008006" key="7">
    <source>
        <dbReference type="Google" id="ProtNLM"/>
    </source>
</evidence>
<organism evidence="5 6">
    <name type="scientific">Hordeum vulgare subsp. vulgare</name>
    <name type="common">Domesticated barley</name>
    <dbReference type="NCBI Taxonomy" id="112509"/>
    <lineage>
        <taxon>Eukaryota</taxon>
        <taxon>Viridiplantae</taxon>
        <taxon>Streptophyta</taxon>
        <taxon>Embryophyta</taxon>
        <taxon>Tracheophyta</taxon>
        <taxon>Spermatophyta</taxon>
        <taxon>Magnoliopsida</taxon>
        <taxon>Liliopsida</taxon>
        <taxon>Poales</taxon>
        <taxon>Poaceae</taxon>
        <taxon>BOP clade</taxon>
        <taxon>Pooideae</taxon>
        <taxon>Triticodae</taxon>
        <taxon>Triticeae</taxon>
        <taxon>Hordeinae</taxon>
        <taxon>Hordeum</taxon>
    </lineage>
</organism>
<proteinExistence type="predicted"/>
<dbReference type="SMART" id="SM00264">
    <property type="entry name" value="BAG"/>
    <property type="match status" value="1"/>
</dbReference>
<dbReference type="SMR" id="A0A8I6YQP7"/>
<evidence type="ECO:0000259" key="4">
    <source>
        <dbReference type="PROSITE" id="PS51035"/>
    </source>
</evidence>
<dbReference type="InterPro" id="IPR000626">
    <property type="entry name" value="Ubiquitin-like_dom"/>
</dbReference>
<feature type="domain" description="Ubiquitin-like" evidence="3">
    <location>
        <begin position="82"/>
        <end position="152"/>
    </location>
</feature>
<reference evidence="6" key="1">
    <citation type="journal article" date="2012" name="Nature">
        <title>A physical, genetic and functional sequence assembly of the barley genome.</title>
        <authorList>
            <consortium name="The International Barley Genome Sequencing Consortium"/>
            <person name="Mayer K.F."/>
            <person name="Waugh R."/>
            <person name="Brown J.W."/>
            <person name="Schulman A."/>
            <person name="Langridge P."/>
            <person name="Platzer M."/>
            <person name="Fincher G.B."/>
            <person name="Muehlbauer G.J."/>
            <person name="Sato K."/>
            <person name="Close T.J."/>
            <person name="Wise R.P."/>
            <person name="Stein N."/>
        </authorList>
    </citation>
    <scope>NUCLEOTIDE SEQUENCE [LARGE SCALE GENOMIC DNA]</scope>
    <source>
        <strain evidence="6">cv. Morex</strain>
    </source>
</reference>
<dbReference type="Gene3D" id="1.20.58.120">
    <property type="entry name" value="BAG domain"/>
    <property type="match status" value="1"/>
</dbReference>
<dbReference type="Pfam" id="PF00240">
    <property type="entry name" value="ubiquitin"/>
    <property type="match status" value="1"/>
</dbReference>
<keyword evidence="6" id="KW-1185">Reference proteome</keyword>
<dbReference type="AlphaFoldDB" id="A0A8I6YQP7"/>
<dbReference type="GO" id="GO:0000774">
    <property type="term" value="F:adenyl-nucleotide exchange factor activity"/>
    <property type="evidence" value="ECO:0000318"/>
    <property type="project" value="GO_Central"/>
</dbReference>
<feature type="compositionally biased region" description="Low complexity" evidence="2">
    <location>
        <begin position="281"/>
        <end position="290"/>
    </location>
</feature>
<dbReference type="RefSeq" id="XP_044960851.1">
    <property type="nucleotide sequence ID" value="XM_045104916.1"/>
</dbReference>
<protein>
    <recommendedName>
        <fullName evidence="7">BAG domain-containing protein</fullName>
    </recommendedName>
</protein>
<dbReference type="PROSITE" id="PS50053">
    <property type="entry name" value="UBIQUITIN_2"/>
    <property type="match status" value="1"/>
</dbReference>
<dbReference type="Gramene" id="HORVU.MOREX.r2.7HG0533710.1">
    <property type="protein sequence ID" value="HORVU.MOREX.r2.7HG0533710.1"/>
    <property type="gene ID" value="HORVU.MOREX.r2.7HG0533710"/>
</dbReference>
<evidence type="ECO:0000256" key="1">
    <source>
        <dbReference type="ARBA" id="ARBA00023186"/>
    </source>
</evidence>
<evidence type="ECO:0000256" key="2">
    <source>
        <dbReference type="SAM" id="MobiDB-lite"/>
    </source>
</evidence>
<gene>
    <name evidence="5" type="primary">LOC123411954</name>
</gene>
<dbReference type="SUPFAM" id="SSF63491">
    <property type="entry name" value="BAG domain"/>
    <property type="match status" value="1"/>
</dbReference>
<reference evidence="5" key="3">
    <citation type="submission" date="2022-01" db="UniProtKB">
        <authorList>
            <consortium name="EnsemblPlants"/>
        </authorList>
    </citation>
    <scope>IDENTIFICATION</scope>
    <source>
        <strain evidence="5">subsp. vulgare</strain>
    </source>
</reference>
<dbReference type="InterPro" id="IPR039773">
    <property type="entry name" value="BAG_chaperone_regulator"/>
</dbReference>
<feature type="compositionally biased region" description="Low complexity" evidence="2">
    <location>
        <begin position="263"/>
        <end position="273"/>
    </location>
</feature>
<dbReference type="KEGG" id="hvg:123411954"/>
<dbReference type="PANTHER" id="PTHR12329:SF20">
    <property type="entry name" value="OS06G0126500 PROTEIN"/>
    <property type="match status" value="1"/>
</dbReference>
<dbReference type="InterPro" id="IPR003103">
    <property type="entry name" value="BAG_domain"/>
</dbReference>
<dbReference type="GO" id="GO:0051087">
    <property type="term" value="F:protein-folding chaperone binding"/>
    <property type="evidence" value="ECO:0000318"/>
    <property type="project" value="GO_Central"/>
</dbReference>
<evidence type="ECO:0000259" key="3">
    <source>
        <dbReference type="PROSITE" id="PS50053"/>
    </source>
</evidence>
<dbReference type="PANTHER" id="PTHR12329">
    <property type="entry name" value="BCL2-ASSOCIATED ATHANOGENE"/>
    <property type="match status" value="1"/>
</dbReference>
<dbReference type="OrthoDB" id="417450at2759"/>
<feature type="region of interest" description="Disordered" evidence="2">
    <location>
        <begin position="263"/>
        <end position="357"/>
    </location>
</feature>
<dbReference type="EnsemblPlants" id="HORVU.MOREX.r3.7HG0642360.1">
    <property type="protein sequence ID" value="HORVU.MOREX.r3.7HG0642360.1"/>
    <property type="gene ID" value="HORVU.MOREX.r3.7HG0642360"/>
</dbReference>
<feature type="domain" description="BAG" evidence="4">
    <location>
        <begin position="177"/>
        <end position="255"/>
    </location>
</feature>
<dbReference type="InterPro" id="IPR036533">
    <property type="entry name" value="BAG_dom_sf"/>
</dbReference>
<dbReference type="Proteomes" id="UP000011116">
    <property type="component" value="Chromosome 7H"/>
</dbReference>